<dbReference type="Proteomes" id="UP001159405">
    <property type="component" value="Unassembled WGS sequence"/>
</dbReference>
<feature type="non-terminal residue" evidence="1">
    <location>
        <position position="1"/>
    </location>
</feature>
<keyword evidence="2" id="KW-1185">Reference proteome</keyword>
<organism evidence="1 2">
    <name type="scientific">Porites lobata</name>
    <dbReference type="NCBI Taxonomy" id="104759"/>
    <lineage>
        <taxon>Eukaryota</taxon>
        <taxon>Metazoa</taxon>
        <taxon>Cnidaria</taxon>
        <taxon>Anthozoa</taxon>
        <taxon>Hexacorallia</taxon>
        <taxon>Scleractinia</taxon>
        <taxon>Fungiina</taxon>
        <taxon>Poritidae</taxon>
        <taxon>Porites</taxon>
    </lineage>
</organism>
<gene>
    <name evidence="1" type="ORF">PLOB_00024259</name>
</gene>
<reference evidence="1 2" key="1">
    <citation type="submission" date="2022-05" db="EMBL/GenBank/DDBJ databases">
        <authorList>
            <consortium name="Genoscope - CEA"/>
            <person name="William W."/>
        </authorList>
    </citation>
    <scope>NUCLEOTIDE SEQUENCE [LARGE SCALE GENOMIC DNA]</scope>
</reference>
<proteinExistence type="predicted"/>
<evidence type="ECO:0008006" key="3">
    <source>
        <dbReference type="Google" id="ProtNLM"/>
    </source>
</evidence>
<comment type="caution">
    <text evidence="1">The sequence shown here is derived from an EMBL/GenBank/DDBJ whole genome shotgun (WGS) entry which is preliminary data.</text>
</comment>
<protein>
    <recommendedName>
        <fullName evidence="3">Endonuclease/exonuclease/phosphatase domain-containing protein</fullName>
    </recommendedName>
</protein>
<dbReference type="EMBL" id="CALNXK010000029">
    <property type="protein sequence ID" value="CAH3116161.1"/>
    <property type="molecule type" value="Genomic_DNA"/>
</dbReference>
<name>A0ABN8NND8_9CNID</name>
<evidence type="ECO:0000313" key="1">
    <source>
        <dbReference type="EMBL" id="CAH3116161.1"/>
    </source>
</evidence>
<accession>A0ABN8NND8</accession>
<evidence type="ECO:0000313" key="2">
    <source>
        <dbReference type="Proteomes" id="UP001159405"/>
    </source>
</evidence>
<dbReference type="InterPro" id="IPR036691">
    <property type="entry name" value="Endo/exonu/phosph_ase_sf"/>
</dbReference>
<dbReference type="Gene3D" id="3.60.10.10">
    <property type="entry name" value="Endonuclease/exonuclease/phosphatase"/>
    <property type="match status" value="1"/>
</dbReference>
<sequence length="143" mass="16639">SSYEPSKDKTSYKFYKNLLHRVLQTEDLDCKENVIIEGDFNCPLNPKLDNKGSAMYWLISNNLQDFVNTTDIIPAIQNDHAAIELNLTESNHHSKRPGFWKMNVSLLEDPNILKELRQNIPVSKTTSSDILSDKRYIWDWLLQ</sequence>